<evidence type="ECO:0000313" key="2">
    <source>
        <dbReference type="EMBL" id="MBB4666157.1"/>
    </source>
</evidence>
<feature type="transmembrane region" description="Helical" evidence="1">
    <location>
        <begin position="372"/>
        <end position="394"/>
    </location>
</feature>
<feature type="transmembrane region" description="Helical" evidence="1">
    <location>
        <begin position="314"/>
        <end position="334"/>
    </location>
</feature>
<dbReference type="Gene3D" id="3.30.565.10">
    <property type="entry name" value="Histidine kinase-like ATPase, C-terminal domain"/>
    <property type="match status" value="1"/>
</dbReference>
<feature type="transmembrane region" description="Helical" evidence="1">
    <location>
        <begin position="83"/>
        <end position="108"/>
    </location>
</feature>
<dbReference type="EMBL" id="JACHMD010000001">
    <property type="protein sequence ID" value="MBB4666157.1"/>
    <property type="molecule type" value="Genomic_DNA"/>
</dbReference>
<dbReference type="Proteomes" id="UP000573729">
    <property type="component" value="Unassembled WGS sequence"/>
</dbReference>
<reference evidence="2 3" key="1">
    <citation type="submission" date="2020-08" db="EMBL/GenBank/DDBJ databases">
        <title>Sequencing the genomes of 1000 actinobacteria strains.</title>
        <authorList>
            <person name="Klenk H.-P."/>
        </authorList>
    </citation>
    <scope>NUCLEOTIDE SEQUENCE [LARGE SCALE GENOMIC DNA]</scope>
    <source>
        <strain evidence="2 3">DSM 24947</strain>
    </source>
</reference>
<keyword evidence="1" id="KW-0472">Membrane</keyword>
<dbReference type="RefSeq" id="WP_184215525.1">
    <property type="nucleotide sequence ID" value="NZ_JACHMD010000001.1"/>
</dbReference>
<evidence type="ECO:0000313" key="3">
    <source>
        <dbReference type="Proteomes" id="UP000573729"/>
    </source>
</evidence>
<dbReference type="InterPro" id="IPR036890">
    <property type="entry name" value="HATPase_C_sf"/>
</dbReference>
<organism evidence="2 3">
    <name type="scientific">Microbacterium marinum</name>
    <dbReference type="NCBI Taxonomy" id="421115"/>
    <lineage>
        <taxon>Bacteria</taxon>
        <taxon>Bacillati</taxon>
        <taxon>Actinomycetota</taxon>
        <taxon>Actinomycetes</taxon>
        <taxon>Micrococcales</taxon>
        <taxon>Microbacteriaceae</taxon>
        <taxon>Microbacterium</taxon>
    </lineage>
</organism>
<name>A0A7W7FHK6_9MICO</name>
<gene>
    <name evidence="2" type="ORF">BKA24_000866</name>
</gene>
<feature type="transmembrane region" description="Helical" evidence="1">
    <location>
        <begin position="289"/>
        <end position="308"/>
    </location>
</feature>
<feature type="transmembrane region" description="Helical" evidence="1">
    <location>
        <begin position="59"/>
        <end position="77"/>
    </location>
</feature>
<keyword evidence="1" id="KW-0812">Transmembrane</keyword>
<dbReference type="AlphaFoldDB" id="A0A7W7FHK6"/>
<proteinExistence type="predicted"/>
<evidence type="ECO:0000256" key="1">
    <source>
        <dbReference type="SAM" id="Phobius"/>
    </source>
</evidence>
<comment type="caution">
    <text evidence="2">The sequence shown here is derived from an EMBL/GenBank/DDBJ whole genome shotgun (WGS) entry which is preliminary data.</text>
</comment>
<feature type="transmembrane region" description="Helical" evidence="1">
    <location>
        <begin position="346"/>
        <end position="366"/>
    </location>
</feature>
<evidence type="ECO:0008006" key="4">
    <source>
        <dbReference type="Google" id="ProtNLM"/>
    </source>
</evidence>
<feature type="transmembrane region" description="Helical" evidence="1">
    <location>
        <begin position="157"/>
        <end position="178"/>
    </location>
</feature>
<accession>A0A7W7FHK6</accession>
<sequence length="605" mass="63115">MPVLGERIASSRAVSSRAGGAARLVAARLGSTRHGSTRLGWAARSWWDAVCSGQFLTRWSALVSLLVAALLSVPTIGEPSAANYAVSVVIAALGWMPLAAALALVAVLERRLTSRPARAVVVLGSIAVVAASRSFVNDLASLALIGIPTIGAPGPRIVTNLLTAYAALSLVAVITSQVRNRRVTVDRLTDALGRMRVGVQRTRAFVATTDTLLGDIVSDLRARRDALLAGTVTFDTVRAYSERVRAASHRLERLSQSDLAAPRGDERIDGDAVGLPTPPLLTRLVPTPWLSVGLIYVIAALPFGVAAGGTTVGLIAIVATCALDLAAGSVVRVLDRGPQGRARGIRFLIVWIAVGWAVMALATTLLPDIGVLGLLPVVTLPVLAVIVSLSVDAAQRARAEEMRATAVLTSIVRALASTTARALGPLHRAAGVLHGDVQGRCVILAARADERAPTRDELNTFREGTDRAFGDLTRAADAVDTGSVDTAGELERMLRAWESVIAVTTRISDDARAALAAPDVMHQATEAVNEALLNAVKHSAARDAVVEITASAEGVLTRVSSAGRLAAGRVQGFGSRAGGTRIVQEDDLVVFEAHIARDSSAAPND</sequence>
<keyword evidence="1" id="KW-1133">Transmembrane helix</keyword>
<protein>
    <recommendedName>
        <fullName evidence="4">Signal transduction histidine kinase</fullName>
    </recommendedName>
</protein>
<keyword evidence="3" id="KW-1185">Reference proteome</keyword>
<feature type="transmembrane region" description="Helical" evidence="1">
    <location>
        <begin position="120"/>
        <end position="145"/>
    </location>
</feature>